<reference evidence="2 3" key="1">
    <citation type="submission" date="2017-06" db="EMBL/GenBank/DDBJ databases">
        <title>Global population genomics of the pathogenic fungus Cryptococcus neoformans var. grubii.</title>
        <authorList>
            <person name="Cuomo C."/>
            <person name="Litvintseva A."/>
            <person name="Chen Y."/>
            <person name="Young S."/>
            <person name="Zeng Q."/>
            <person name="Chapman S."/>
            <person name="Gujja S."/>
            <person name="Saif S."/>
            <person name="Birren B."/>
        </authorList>
    </citation>
    <scope>NUCLEOTIDE SEQUENCE [LARGE SCALE GENOMIC DNA]</scope>
    <source>
        <strain evidence="2 3">Tu259-1</strain>
    </source>
</reference>
<evidence type="ECO:0008006" key="4">
    <source>
        <dbReference type="Google" id="ProtNLM"/>
    </source>
</evidence>
<comment type="caution">
    <text evidence="2">The sequence shown here is derived from an EMBL/GenBank/DDBJ whole genome shotgun (WGS) entry which is preliminary data.</text>
</comment>
<keyword evidence="1" id="KW-0732">Signal</keyword>
<dbReference type="Proteomes" id="UP000199727">
    <property type="component" value="Unassembled WGS sequence"/>
</dbReference>
<feature type="chain" id="PRO_5032864331" description="Extracellular membrane protein CFEM domain-containing protein" evidence="1">
    <location>
        <begin position="19"/>
        <end position="150"/>
    </location>
</feature>
<name>A0A854QJ54_CRYNE</name>
<evidence type="ECO:0000313" key="3">
    <source>
        <dbReference type="Proteomes" id="UP000199727"/>
    </source>
</evidence>
<dbReference type="OrthoDB" id="10469477at2759"/>
<protein>
    <recommendedName>
        <fullName evidence="4">Extracellular membrane protein CFEM domain-containing protein</fullName>
    </recommendedName>
</protein>
<feature type="signal peptide" evidence="1">
    <location>
        <begin position="1"/>
        <end position="18"/>
    </location>
</feature>
<proteinExistence type="predicted"/>
<accession>A0A854QJ54</accession>
<evidence type="ECO:0000313" key="2">
    <source>
        <dbReference type="EMBL" id="OXG23092.1"/>
    </source>
</evidence>
<sequence>MKFIVAVVSLVPVVMVNAYTTCMLSCMSEQQATYCPSASSYNETSCLCSTDFITKVKNCLYQSDCSTDVPEWYDIVNPECNSTSSSSSSSTASTISPQSSFASDAAASTTSVSTAESSTTSSGAASAFGNAAFGSVAIGVSAAIGGALLL</sequence>
<dbReference type="EMBL" id="AMKT01000037">
    <property type="protein sequence ID" value="OXG23092.1"/>
    <property type="molecule type" value="Genomic_DNA"/>
</dbReference>
<dbReference type="AlphaFoldDB" id="A0A854QJ54"/>
<gene>
    <name evidence="2" type="ORF">C361_02859</name>
</gene>
<organism evidence="2 3">
    <name type="scientific">Cryptococcus neoformans Tu259-1</name>
    <dbReference type="NCBI Taxonomy" id="1230072"/>
    <lineage>
        <taxon>Eukaryota</taxon>
        <taxon>Fungi</taxon>
        <taxon>Dikarya</taxon>
        <taxon>Basidiomycota</taxon>
        <taxon>Agaricomycotina</taxon>
        <taxon>Tremellomycetes</taxon>
        <taxon>Tremellales</taxon>
        <taxon>Cryptococcaceae</taxon>
        <taxon>Cryptococcus</taxon>
        <taxon>Cryptococcus neoformans species complex</taxon>
    </lineage>
</organism>
<evidence type="ECO:0000256" key="1">
    <source>
        <dbReference type="SAM" id="SignalP"/>
    </source>
</evidence>